<feature type="binding site" evidence="5">
    <location>
        <begin position="122"/>
        <end position="126"/>
    </location>
    <ligand>
        <name>S-adenosyl-L-methionine</name>
        <dbReference type="ChEBI" id="CHEBI:59789"/>
    </ligand>
</feature>
<accession>A0A833GYA1</accession>
<dbReference type="NCBIfam" id="TIGR00536">
    <property type="entry name" value="hemK_fam"/>
    <property type="match status" value="1"/>
</dbReference>
<proteinExistence type="inferred from homology"/>
<comment type="catalytic activity">
    <reaction evidence="4 5">
        <text>L-glutaminyl-[peptide chain release factor] + S-adenosyl-L-methionine = N(5)-methyl-L-glutaminyl-[peptide chain release factor] + S-adenosyl-L-homocysteine + H(+)</text>
        <dbReference type="Rhea" id="RHEA:42896"/>
        <dbReference type="Rhea" id="RHEA-COMP:10271"/>
        <dbReference type="Rhea" id="RHEA-COMP:10272"/>
        <dbReference type="ChEBI" id="CHEBI:15378"/>
        <dbReference type="ChEBI" id="CHEBI:30011"/>
        <dbReference type="ChEBI" id="CHEBI:57856"/>
        <dbReference type="ChEBI" id="CHEBI:59789"/>
        <dbReference type="ChEBI" id="CHEBI:61891"/>
        <dbReference type="EC" id="2.1.1.297"/>
    </reaction>
</comment>
<comment type="function">
    <text evidence="5">Methylates the class 1 translation termination release factors RF1/PrfA and RF2/PrfB on the glutamine residue of the universally conserved GGQ motif.</text>
</comment>
<dbReference type="InterPro" id="IPR019874">
    <property type="entry name" value="RF_methyltr_PrmC"/>
</dbReference>
<evidence type="ECO:0000313" key="8">
    <source>
        <dbReference type="EMBL" id="KAB2928624.1"/>
    </source>
</evidence>
<sequence>MAYRLQQCTEAGARLLKDFMAGAEARREARTLMRHVLKLTEHDFFKDPLARLNRSDFHRFASLIRRRAKGEPFAYLVGKREFFSVEFQVNPSVLIPRPETEELIEHILKEHTHAPARIVDIGTGSGCIAAILAMQWKAGEILAADISVDALETARRNILELGLEDRITLIHSDLFERIQGSFDIVVSNPPYIKKEEFATLDRDVRDFEPGTALVVDNPETFYRRFFAQALQHLNTGGRIYMESSPALLPAQRLLAEQAGFVDIRIEKDLSGKERFLIARKA</sequence>
<evidence type="ECO:0000256" key="2">
    <source>
        <dbReference type="ARBA" id="ARBA00022679"/>
    </source>
</evidence>
<dbReference type="InterPro" id="IPR004556">
    <property type="entry name" value="HemK-like"/>
</dbReference>
<dbReference type="EMBL" id="WBUI01000047">
    <property type="protein sequence ID" value="KAB2928624.1"/>
    <property type="molecule type" value="Genomic_DNA"/>
</dbReference>
<dbReference type="GO" id="GO:0102559">
    <property type="term" value="F:peptide chain release factor N(5)-glutamine methyltransferase activity"/>
    <property type="evidence" value="ECO:0007669"/>
    <property type="project" value="UniProtKB-EC"/>
</dbReference>
<dbReference type="GO" id="GO:0003676">
    <property type="term" value="F:nucleic acid binding"/>
    <property type="evidence" value="ECO:0007669"/>
    <property type="project" value="InterPro"/>
</dbReference>
<dbReference type="HAMAP" id="MF_02126">
    <property type="entry name" value="RF_methyltr_PrmC"/>
    <property type="match status" value="1"/>
</dbReference>
<dbReference type="Pfam" id="PF05175">
    <property type="entry name" value="MTS"/>
    <property type="match status" value="1"/>
</dbReference>
<evidence type="ECO:0000313" key="9">
    <source>
        <dbReference type="Proteomes" id="UP000460298"/>
    </source>
</evidence>
<dbReference type="AlphaFoldDB" id="A0A833GYA1"/>
<feature type="domain" description="Methyltransferase small" evidence="6">
    <location>
        <begin position="102"/>
        <end position="196"/>
    </location>
</feature>
<gene>
    <name evidence="5 8" type="primary">prmC</name>
    <name evidence="8" type="ORF">F9K24_21790</name>
</gene>
<evidence type="ECO:0000256" key="3">
    <source>
        <dbReference type="ARBA" id="ARBA00022691"/>
    </source>
</evidence>
<dbReference type="Pfam" id="PF17827">
    <property type="entry name" value="PrmC_N"/>
    <property type="match status" value="1"/>
</dbReference>
<feature type="binding site" evidence="5">
    <location>
        <position position="145"/>
    </location>
    <ligand>
        <name>S-adenosyl-L-methionine</name>
        <dbReference type="ChEBI" id="CHEBI:59789"/>
    </ligand>
</feature>
<evidence type="ECO:0000256" key="4">
    <source>
        <dbReference type="ARBA" id="ARBA00048391"/>
    </source>
</evidence>
<dbReference type="Gene3D" id="3.40.50.150">
    <property type="entry name" value="Vaccinia Virus protein VP39"/>
    <property type="match status" value="1"/>
</dbReference>
<name>A0A833GYA1_9LEPT</name>
<dbReference type="EC" id="2.1.1.297" evidence="5"/>
<organism evidence="8 9">
    <name type="scientific">Leptonema illini</name>
    <dbReference type="NCBI Taxonomy" id="183"/>
    <lineage>
        <taxon>Bacteria</taxon>
        <taxon>Pseudomonadati</taxon>
        <taxon>Spirochaetota</taxon>
        <taxon>Spirochaetia</taxon>
        <taxon>Leptospirales</taxon>
        <taxon>Leptospiraceae</taxon>
        <taxon>Leptonema</taxon>
    </lineage>
</organism>
<evidence type="ECO:0000256" key="5">
    <source>
        <dbReference type="HAMAP-Rule" id="MF_02126"/>
    </source>
</evidence>
<feature type="binding site" evidence="5">
    <location>
        <position position="188"/>
    </location>
    <ligand>
        <name>S-adenosyl-L-methionine</name>
        <dbReference type="ChEBI" id="CHEBI:59789"/>
    </ligand>
</feature>
<comment type="caution">
    <text evidence="8">The sequence shown here is derived from an EMBL/GenBank/DDBJ whole genome shotgun (WGS) entry which is preliminary data.</text>
</comment>
<keyword evidence="1 5" id="KW-0489">Methyltransferase</keyword>
<keyword evidence="3 5" id="KW-0949">S-adenosyl-L-methionine</keyword>
<feature type="domain" description="Release factor glutamine methyltransferase N-terminal" evidence="7">
    <location>
        <begin position="23"/>
        <end position="78"/>
    </location>
</feature>
<dbReference type="NCBIfam" id="TIGR03534">
    <property type="entry name" value="RF_mod_PrmC"/>
    <property type="match status" value="1"/>
</dbReference>
<evidence type="ECO:0000259" key="6">
    <source>
        <dbReference type="Pfam" id="PF05175"/>
    </source>
</evidence>
<dbReference type="PANTHER" id="PTHR18895">
    <property type="entry name" value="HEMK METHYLTRANSFERASE"/>
    <property type="match status" value="1"/>
</dbReference>
<evidence type="ECO:0000256" key="1">
    <source>
        <dbReference type="ARBA" id="ARBA00022603"/>
    </source>
</evidence>
<dbReference type="InterPro" id="IPR007848">
    <property type="entry name" value="Small_mtfrase_dom"/>
</dbReference>
<feature type="binding site" evidence="5">
    <location>
        <begin position="188"/>
        <end position="191"/>
    </location>
    <ligand>
        <name>substrate</name>
    </ligand>
</feature>
<comment type="caution">
    <text evidence="5">Lacks conserved residue(s) required for the propagation of feature annotation.</text>
</comment>
<reference evidence="8 9" key="1">
    <citation type="submission" date="2019-10" db="EMBL/GenBank/DDBJ databases">
        <title>Extracellular Electron Transfer in a Candidatus Methanoperedens spp. Enrichment Culture.</title>
        <authorList>
            <person name="Berger S."/>
            <person name="Rangel Shaw D."/>
            <person name="Berben T."/>
            <person name="In 'T Zandt M."/>
            <person name="Frank J."/>
            <person name="Reimann J."/>
            <person name="Jetten M.S.M."/>
            <person name="Welte C.U."/>
        </authorList>
    </citation>
    <scope>NUCLEOTIDE SEQUENCE [LARGE SCALE GENOMIC DNA]</scope>
    <source>
        <strain evidence="8">SB12</strain>
    </source>
</reference>
<evidence type="ECO:0000259" key="7">
    <source>
        <dbReference type="Pfam" id="PF17827"/>
    </source>
</evidence>
<dbReference type="CDD" id="cd02440">
    <property type="entry name" value="AdoMet_MTases"/>
    <property type="match status" value="1"/>
</dbReference>
<dbReference type="PANTHER" id="PTHR18895:SF74">
    <property type="entry name" value="MTRF1L RELEASE FACTOR GLUTAMINE METHYLTRANSFERASE"/>
    <property type="match status" value="1"/>
</dbReference>
<dbReference type="InterPro" id="IPR002052">
    <property type="entry name" value="DNA_methylase_N6_adenine_CS"/>
</dbReference>
<keyword evidence="2 5" id="KW-0808">Transferase</keyword>
<dbReference type="InterPro" id="IPR040758">
    <property type="entry name" value="PrmC_N"/>
</dbReference>
<protein>
    <recommendedName>
        <fullName evidence="5">Release factor glutamine methyltransferase</fullName>
        <shortName evidence="5">RF MTase</shortName>
        <ecNumber evidence="5">2.1.1.297</ecNumber>
    </recommendedName>
    <alternativeName>
        <fullName evidence="5">N5-glutamine methyltransferase PrmC</fullName>
    </alternativeName>
    <alternativeName>
        <fullName evidence="5">Protein-(glutamine-N5) MTase PrmC</fullName>
    </alternativeName>
    <alternativeName>
        <fullName evidence="5">Protein-glutamine N-methyltransferase PrmC</fullName>
    </alternativeName>
</protein>
<dbReference type="Gene3D" id="1.10.8.10">
    <property type="entry name" value="DNA helicase RuvA subunit, C-terminal domain"/>
    <property type="match status" value="1"/>
</dbReference>
<comment type="similarity">
    <text evidence="5">Belongs to the protein N5-glutamine methyltransferase family. PrmC subfamily.</text>
</comment>
<dbReference type="InterPro" id="IPR029063">
    <property type="entry name" value="SAM-dependent_MTases_sf"/>
</dbReference>
<dbReference type="PROSITE" id="PS00092">
    <property type="entry name" value="N6_MTASE"/>
    <property type="match status" value="1"/>
</dbReference>
<dbReference type="Proteomes" id="UP000460298">
    <property type="component" value="Unassembled WGS sequence"/>
</dbReference>
<dbReference type="SUPFAM" id="SSF53335">
    <property type="entry name" value="S-adenosyl-L-methionine-dependent methyltransferases"/>
    <property type="match status" value="1"/>
</dbReference>
<dbReference type="GO" id="GO:0032259">
    <property type="term" value="P:methylation"/>
    <property type="evidence" value="ECO:0007669"/>
    <property type="project" value="UniProtKB-KW"/>
</dbReference>
<dbReference type="InterPro" id="IPR050320">
    <property type="entry name" value="N5-glutamine_MTase"/>
</dbReference>